<evidence type="ECO:0000313" key="1">
    <source>
        <dbReference type="EMBL" id="POV96935.1"/>
    </source>
</evidence>
<evidence type="ECO:0000313" key="2">
    <source>
        <dbReference type="Proteomes" id="UP000239156"/>
    </source>
</evidence>
<dbReference type="AlphaFoldDB" id="A0A2S4UI14"/>
<proteinExistence type="predicted"/>
<keyword evidence="2" id="KW-1185">Reference proteome</keyword>
<comment type="caution">
    <text evidence="1">The sequence shown here is derived from an EMBL/GenBank/DDBJ whole genome shotgun (WGS) entry which is preliminary data.</text>
</comment>
<organism evidence="1 2">
    <name type="scientific">Puccinia striiformis</name>
    <dbReference type="NCBI Taxonomy" id="27350"/>
    <lineage>
        <taxon>Eukaryota</taxon>
        <taxon>Fungi</taxon>
        <taxon>Dikarya</taxon>
        <taxon>Basidiomycota</taxon>
        <taxon>Pucciniomycotina</taxon>
        <taxon>Pucciniomycetes</taxon>
        <taxon>Pucciniales</taxon>
        <taxon>Pucciniaceae</taxon>
        <taxon>Puccinia</taxon>
    </lineage>
</organism>
<gene>
    <name evidence="1" type="ORF">PSTT_15354</name>
</gene>
<accession>A0A2S4UI14</accession>
<name>A0A2S4UI14_9BASI</name>
<dbReference type="EMBL" id="PKSL01000279">
    <property type="protein sequence ID" value="POV96935.1"/>
    <property type="molecule type" value="Genomic_DNA"/>
</dbReference>
<protein>
    <submittedName>
        <fullName evidence="1">Uncharacterized protein</fullName>
    </submittedName>
</protein>
<reference evidence="1" key="1">
    <citation type="submission" date="2017-12" db="EMBL/GenBank/DDBJ databases">
        <title>Gene loss provides genomic basis for host adaptation in cereal stripe rust fungi.</title>
        <authorList>
            <person name="Xia C."/>
        </authorList>
    </citation>
    <scope>NUCLEOTIDE SEQUENCE [LARGE SCALE GENOMIC DNA]</scope>
    <source>
        <strain evidence="1">93-210</strain>
    </source>
</reference>
<dbReference type="Proteomes" id="UP000239156">
    <property type="component" value="Unassembled WGS sequence"/>
</dbReference>
<sequence>MPRHRRLTADFSWGALNALWDDSDFKPTLPMSLRQQMYLTCGHSSQAHHLI</sequence>
<dbReference type="VEuPathDB" id="FungiDB:PSTT_15354"/>